<dbReference type="AlphaFoldDB" id="A0A6C0AUR9"/>
<evidence type="ECO:0000313" key="1">
    <source>
        <dbReference type="EMBL" id="QHS83564.1"/>
    </source>
</evidence>
<proteinExistence type="predicted"/>
<reference evidence="1" key="1">
    <citation type="journal article" date="2020" name="Nature">
        <title>Giant virus diversity and host interactions through global metagenomics.</title>
        <authorList>
            <person name="Schulz F."/>
            <person name="Roux S."/>
            <person name="Paez-Espino D."/>
            <person name="Jungbluth S."/>
            <person name="Walsh D.A."/>
            <person name="Denef V.J."/>
            <person name="McMahon K.D."/>
            <person name="Konstantinidis K.T."/>
            <person name="Eloe-Fadrosh E.A."/>
            <person name="Kyrpides N.C."/>
            <person name="Woyke T."/>
        </authorList>
    </citation>
    <scope>NUCLEOTIDE SEQUENCE</scope>
    <source>
        <strain evidence="1">GVMAG-S-ERX555961-36</strain>
    </source>
</reference>
<name>A0A6C0AUR9_9ZZZZ</name>
<accession>A0A6C0AUR9</accession>
<dbReference type="EMBL" id="MN738760">
    <property type="protein sequence ID" value="QHS83564.1"/>
    <property type="molecule type" value="Genomic_DNA"/>
</dbReference>
<sequence>MAGLLRAIIITCLCYFALERIWFSDRNPLTEKGKKTYERKFLLASIFFIELLF</sequence>
<organism evidence="1">
    <name type="scientific">viral metagenome</name>
    <dbReference type="NCBI Taxonomy" id="1070528"/>
    <lineage>
        <taxon>unclassified sequences</taxon>
        <taxon>metagenomes</taxon>
        <taxon>organismal metagenomes</taxon>
    </lineage>
</organism>
<protein>
    <submittedName>
        <fullName evidence="1">Uncharacterized protein</fullName>
    </submittedName>
</protein>